<dbReference type="RefSeq" id="WP_044216411.1">
    <property type="nucleotide sequence ID" value="NZ_JBKAGJ010000024.1"/>
</dbReference>
<keyword evidence="2" id="KW-1185">Reference proteome</keyword>
<accession>A0A098SB38</accession>
<dbReference type="AlphaFoldDB" id="A0A098SB38"/>
<organism evidence="1 2">
    <name type="scientific">Phaeodactylibacter xiamenensis</name>
    <dbReference type="NCBI Taxonomy" id="1524460"/>
    <lineage>
        <taxon>Bacteria</taxon>
        <taxon>Pseudomonadati</taxon>
        <taxon>Bacteroidota</taxon>
        <taxon>Saprospiria</taxon>
        <taxon>Saprospirales</taxon>
        <taxon>Haliscomenobacteraceae</taxon>
        <taxon>Phaeodactylibacter</taxon>
    </lineage>
</organism>
<evidence type="ECO:0000313" key="2">
    <source>
        <dbReference type="Proteomes" id="UP000029736"/>
    </source>
</evidence>
<dbReference type="EMBL" id="JPOS01000010">
    <property type="protein sequence ID" value="KGE89320.1"/>
    <property type="molecule type" value="Genomic_DNA"/>
</dbReference>
<dbReference type="STRING" id="1524460.IX84_03055"/>
<proteinExistence type="predicted"/>
<protein>
    <submittedName>
        <fullName evidence="1">Uncharacterized protein</fullName>
    </submittedName>
</protein>
<comment type="caution">
    <text evidence="1">The sequence shown here is derived from an EMBL/GenBank/DDBJ whole genome shotgun (WGS) entry which is preliminary data.</text>
</comment>
<gene>
    <name evidence="1" type="ORF">IX84_03055</name>
</gene>
<evidence type="ECO:0000313" key="1">
    <source>
        <dbReference type="EMBL" id="KGE89320.1"/>
    </source>
</evidence>
<name>A0A098SB38_9BACT</name>
<reference evidence="1 2" key="1">
    <citation type="journal article" date="2014" name="Int. J. Syst. Evol. Microbiol.">
        <title>Phaeodactylibacter xiamenensis gen. nov., sp. nov., a member of the family Saprospiraceae isolated from the marine alga Phaeodactylum tricornutum.</title>
        <authorList>
            <person name="Chen Z.Jr."/>
            <person name="Lei X."/>
            <person name="Lai Q."/>
            <person name="Li Y."/>
            <person name="Zhang B."/>
            <person name="Zhang J."/>
            <person name="Zhang H."/>
            <person name="Yang L."/>
            <person name="Zheng W."/>
            <person name="Tian Y."/>
            <person name="Yu Z."/>
            <person name="Xu H.Jr."/>
            <person name="Zheng T."/>
        </authorList>
    </citation>
    <scope>NUCLEOTIDE SEQUENCE [LARGE SCALE GENOMIC DNA]</scope>
    <source>
        <strain evidence="1 2">KD52</strain>
    </source>
</reference>
<sequence length="142" mass="15620">MKKATTYLLLVMLSVNIFGAGTGALIHWLAHALEGEEVHWHTHHHGAGHAHHHAEAHHAGHHHTHHGAITFLLDTFSAFDQEASEQCLLHLNWLMLSLTGLLSTMHYASAPETSLSALSVGMLLLYQSVHPLIPCPPPRILN</sequence>
<dbReference type="Proteomes" id="UP000029736">
    <property type="component" value="Unassembled WGS sequence"/>
</dbReference>